<dbReference type="CDD" id="cd18615">
    <property type="entry name" value="GH130"/>
    <property type="match status" value="1"/>
</dbReference>
<dbReference type="PIRSF" id="PIRSF016202">
    <property type="entry name" value="PH1107"/>
    <property type="match status" value="1"/>
</dbReference>
<comment type="similarity">
    <text evidence="3">Belongs to the glycosyl hydrolase 130 family.</text>
</comment>
<dbReference type="AlphaFoldDB" id="A0A2R4VYU4"/>
<evidence type="ECO:0000256" key="1">
    <source>
        <dbReference type="ARBA" id="ARBA00022676"/>
    </source>
</evidence>
<dbReference type="PANTHER" id="PTHR34106:SF5">
    <property type="entry name" value="GLYCOSIDASE"/>
    <property type="match status" value="1"/>
</dbReference>
<sequence>MGTHALFKRYEGNPIITAEDVSCEAHTVFNPAAAKFENKVILVLRVEEQRGFSYLIRAFSEDGVNNWKIDDKPFMIHEPQMGEQFWGLEDPRLTYMEEFDQYYLTYVSFAPGGPQLSLVTTRDFERICRHGNLFYPDNKDGAFYPKRFNGRWALIHRPYARGRAEIWLSFTPDLKHYGDHTCIIPVREGWWDCTRVGMGPPPIETPEGWLVIYHGVRTTASGSLYRVGLALFDLDDPTKLICRTNRWVLAPETPYELIGDVPGVCFPCGAICDENTREVMLYYGGADTSTCVAFSTIDDILDFIKEDQKIGRTFYSL</sequence>
<dbReference type="KEGG" id="taci:TDSAC_0250"/>
<dbReference type="Proteomes" id="UP000244792">
    <property type="component" value="Chromosome"/>
</dbReference>
<dbReference type="SUPFAM" id="SSF75005">
    <property type="entry name" value="Arabinanase/levansucrase/invertase"/>
    <property type="match status" value="1"/>
</dbReference>
<proteinExistence type="inferred from homology"/>
<keyword evidence="2" id="KW-0808">Transferase</keyword>
<dbReference type="GO" id="GO:0016757">
    <property type="term" value="F:glycosyltransferase activity"/>
    <property type="evidence" value="ECO:0007669"/>
    <property type="project" value="UniProtKB-KW"/>
</dbReference>
<dbReference type="InterPro" id="IPR007184">
    <property type="entry name" value="Mannoside_phosphorylase"/>
</dbReference>
<evidence type="ECO:0000256" key="2">
    <source>
        <dbReference type="ARBA" id="ARBA00022679"/>
    </source>
</evidence>
<gene>
    <name evidence="4" type="ORF">TDSAC_0250</name>
</gene>
<dbReference type="Gene3D" id="2.115.10.20">
    <property type="entry name" value="Glycosyl hydrolase domain, family 43"/>
    <property type="match status" value="1"/>
</dbReference>
<reference evidence="4 5" key="1">
    <citation type="submission" date="2017-04" db="EMBL/GenBank/DDBJ databases">
        <title>Genomic insights into metabolism of Thermodesulfobium acidiphilum.</title>
        <authorList>
            <person name="Toshchakov S.V."/>
            <person name="Frolov E.N."/>
            <person name="Kublanov I.V."/>
            <person name="Samarov N.I."/>
            <person name="Novikov A."/>
            <person name="Lebedinsky A.V."/>
            <person name="Bonch-Osmolovskaya E.A."/>
            <person name="Chernyh N.A."/>
        </authorList>
    </citation>
    <scope>NUCLEOTIDE SEQUENCE [LARGE SCALE GENOMIC DNA]</scope>
    <source>
        <strain evidence="4 5">3127-1</strain>
    </source>
</reference>
<dbReference type="InterPro" id="IPR023296">
    <property type="entry name" value="Glyco_hydro_beta-prop_sf"/>
</dbReference>
<dbReference type="PANTHER" id="PTHR34106">
    <property type="entry name" value="GLYCOSIDASE"/>
    <property type="match status" value="1"/>
</dbReference>
<dbReference type="EMBL" id="CP020921">
    <property type="protein sequence ID" value="AWB09634.1"/>
    <property type="molecule type" value="Genomic_DNA"/>
</dbReference>
<evidence type="ECO:0000313" key="5">
    <source>
        <dbReference type="Proteomes" id="UP000244792"/>
    </source>
</evidence>
<dbReference type="GO" id="GO:0016787">
    <property type="term" value="F:hydrolase activity"/>
    <property type="evidence" value="ECO:0007669"/>
    <property type="project" value="UniProtKB-KW"/>
</dbReference>
<dbReference type="OrthoDB" id="9759709at2"/>
<dbReference type="Pfam" id="PF04041">
    <property type="entry name" value="Glyco_hydro_130"/>
    <property type="match status" value="1"/>
</dbReference>
<organism evidence="4 5">
    <name type="scientific">Thermodesulfobium acidiphilum</name>
    <dbReference type="NCBI Taxonomy" id="1794699"/>
    <lineage>
        <taxon>Bacteria</taxon>
        <taxon>Pseudomonadati</taxon>
        <taxon>Thermodesulfobiota</taxon>
        <taxon>Thermodesulfobiia</taxon>
        <taxon>Thermodesulfobiales</taxon>
        <taxon>Thermodesulfobiaceae</taxon>
        <taxon>Thermodesulfobium</taxon>
    </lineage>
</organism>
<keyword evidence="5" id="KW-1185">Reference proteome</keyword>
<keyword evidence="1" id="KW-0328">Glycosyltransferase</keyword>
<accession>A0A2R4VYU4</accession>
<name>A0A2R4VYU4_THEAF</name>
<evidence type="ECO:0000256" key="3">
    <source>
        <dbReference type="ARBA" id="ARBA00024356"/>
    </source>
</evidence>
<protein>
    <submittedName>
        <fullName evidence="4">Putative glycosyl hydrolase, GH43/DUF377 family</fullName>
    </submittedName>
</protein>
<evidence type="ECO:0000313" key="4">
    <source>
        <dbReference type="EMBL" id="AWB09634.1"/>
    </source>
</evidence>
<keyword evidence="4" id="KW-0378">Hydrolase</keyword>
<dbReference type="RefSeq" id="WP_108308195.1">
    <property type="nucleotide sequence ID" value="NZ_CP020921.1"/>
</dbReference>